<reference evidence="8" key="1">
    <citation type="submission" date="2021-02" db="EMBL/GenBank/DDBJ databases">
        <authorList>
            <person name="Nowell W R."/>
        </authorList>
    </citation>
    <scope>NUCLEOTIDE SEQUENCE</scope>
</reference>
<protein>
    <recommendedName>
        <fullName evidence="4">DNA-directed primase/polymerase protein</fullName>
        <ecNumber evidence="6">2.7.7.102</ecNumber>
        <ecNumber evidence="2">2.7.7.7</ecNumber>
    </recommendedName>
</protein>
<dbReference type="GO" id="GO:0031297">
    <property type="term" value="P:replication fork processing"/>
    <property type="evidence" value="ECO:0007669"/>
    <property type="project" value="TreeGrafter"/>
</dbReference>
<dbReference type="GO" id="GO:0005759">
    <property type="term" value="C:mitochondrial matrix"/>
    <property type="evidence" value="ECO:0007669"/>
    <property type="project" value="TreeGrafter"/>
</dbReference>
<dbReference type="EC" id="2.7.7.102" evidence="6"/>
<evidence type="ECO:0000256" key="1">
    <source>
        <dbReference type="ARBA" id="ARBA00009762"/>
    </source>
</evidence>
<comment type="catalytic activity">
    <reaction evidence="7">
        <text>DNA(n) + a 2'-deoxyribonucleoside 5'-triphosphate = DNA(n+1) + diphosphate</text>
        <dbReference type="Rhea" id="RHEA:22508"/>
        <dbReference type="Rhea" id="RHEA-COMP:17339"/>
        <dbReference type="Rhea" id="RHEA-COMP:17340"/>
        <dbReference type="ChEBI" id="CHEBI:33019"/>
        <dbReference type="ChEBI" id="CHEBI:61560"/>
        <dbReference type="ChEBI" id="CHEBI:173112"/>
        <dbReference type="EC" id="2.7.7.7"/>
    </reaction>
    <physiologicalReaction direction="left-to-right" evidence="7">
        <dbReference type="Rhea" id="RHEA:22509"/>
    </physiologicalReaction>
</comment>
<dbReference type="AlphaFoldDB" id="A0A8S2QZ95"/>
<dbReference type="PANTHER" id="PTHR31399:SF0">
    <property type="entry name" value="DNA-DIRECTED PRIMASE_POLYMERASE PROTEIN"/>
    <property type="match status" value="1"/>
</dbReference>
<gene>
    <name evidence="8" type="ORF">SMN809_LOCUS18340</name>
</gene>
<evidence type="ECO:0000313" key="9">
    <source>
        <dbReference type="Proteomes" id="UP000676336"/>
    </source>
</evidence>
<comment type="caution">
    <text evidence="8">The sequence shown here is derived from an EMBL/GenBank/DDBJ whole genome shotgun (WGS) entry which is preliminary data.</text>
</comment>
<evidence type="ECO:0000256" key="4">
    <source>
        <dbReference type="ARBA" id="ARBA00026139"/>
    </source>
</evidence>
<evidence type="ECO:0000256" key="2">
    <source>
        <dbReference type="ARBA" id="ARBA00012417"/>
    </source>
</evidence>
<dbReference type="GO" id="GO:0009411">
    <property type="term" value="P:response to UV"/>
    <property type="evidence" value="ECO:0007669"/>
    <property type="project" value="TreeGrafter"/>
</dbReference>
<dbReference type="GO" id="GO:0006264">
    <property type="term" value="P:mitochondrial DNA replication"/>
    <property type="evidence" value="ECO:0007669"/>
    <property type="project" value="TreeGrafter"/>
</dbReference>
<dbReference type="EC" id="2.7.7.7" evidence="2"/>
<sequence length="432" mass="50092">MTLWNEQARRIQTSMVNMNVKFKNVKISWYGAERTLYESIPPTKIVKAYIDFEYSINNNLDIPNHTIGPICSLKILYYFLNFQDNNILSTEQTIENILKQFLVLEASTDEKISYHFIHAEPSVLFENIYTLKIFITVIIHYLLLSTARHKCKMFNITLSSDQCNISKLIEILTPHIPTLRNHCINCQLPIPVISIADIAYLLVRNKSNKWTLAIDLNVYSKNQQFRLYNSVKHSKNNPHILSATSPFDQQPHLPFSNVLQKSLVSFIEDNKIPRIYFENKKIMLNLSTSSGSNLISTISQNFINITLINECIDNLCFTDTNNNIFTHSSYNQKQNNIDPSEPGMSIFISFVEKLITSDPRHQGYIYSSVRGNYNKNILFFNIGGNYRFCSYKNDHHRNNTVAIMINTKAFTYTIRCKDADCDNSILIWNKMQ</sequence>
<keyword evidence="3" id="KW-0239">DNA-directed DNA polymerase</keyword>
<keyword evidence="3" id="KW-0808">Transferase</keyword>
<evidence type="ECO:0000256" key="6">
    <source>
        <dbReference type="ARBA" id="ARBA00044768"/>
    </source>
</evidence>
<dbReference type="GO" id="GO:0003682">
    <property type="term" value="F:chromatin binding"/>
    <property type="evidence" value="ECO:0007669"/>
    <property type="project" value="TreeGrafter"/>
</dbReference>
<dbReference type="GO" id="GO:0003887">
    <property type="term" value="F:DNA-directed DNA polymerase activity"/>
    <property type="evidence" value="ECO:0007669"/>
    <property type="project" value="UniProtKB-KW"/>
</dbReference>
<dbReference type="PANTHER" id="PTHR31399">
    <property type="entry name" value="DNA-DIRECTED PRIMASE / POLYMERASE PROTEIN"/>
    <property type="match status" value="1"/>
</dbReference>
<keyword evidence="3" id="KW-0548">Nucleotidyltransferase</keyword>
<evidence type="ECO:0000256" key="5">
    <source>
        <dbReference type="ARBA" id="ARBA00044677"/>
    </source>
</evidence>
<accession>A0A8S2QZ95</accession>
<dbReference type="GO" id="GO:0005634">
    <property type="term" value="C:nucleus"/>
    <property type="evidence" value="ECO:0007669"/>
    <property type="project" value="TreeGrafter"/>
</dbReference>
<dbReference type="InterPro" id="IPR044917">
    <property type="entry name" value="PRIMPOL"/>
</dbReference>
<name>A0A8S2QZ95_9BILA</name>
<organism evidence="8 9">
    <name type="scientific">Rotaria magnacalcarata</name>
    <dbReference type="NCBI Taxonomy" id="392030"/>
    <lineage>
        <taxon>Eukaryota</taxon>
        <taxon>Metazoa</taxon>
        <taxon>Spiralia</taxon>
        <taxon>Gnathifera</taxon>
        <taxon>Rotifera</taxon>
        <taxon>Eurotatoria</taxon>
        <taxon>Bdelloidea</taxon>
        <taxon>Philodinida</taxon>
        <taxon>Philodinidae</taxon>
        <taxon>Rotaria</taxon>
    </lineage>
</organism>
<comment type="similarity">
    <text evidence="1">Belongs to the eukaryotic-type primase small subunit family.</text>
</comment>
<dbReference type="Proteomes" id="UP000676336">
    <property type="component" value="Unassembled WGS sequence"/>
</dbReference>
<proteinExistence type="inferred from homology"/>
<dbReference type="EMBL" id="CAJOBI010008794">
    <property type="protein sequence ID" value="CAF4122147.1"/>
    <property type="molecule type" value="Genomic_DNA"/>
</dbReference>
<evidence type="ECO:0000256" key="3">
    <source>
        <dbReference type="ARBA" id="ARBA00022932"/>
    </source>
</evidence>
<dbReference type="GO" id="GO:0042276">
    <property type="term" value="P:error-prone translesion synthesis"/>
    <property type="evidence" value="ECO:0007669"/>
    <property type="project" value="InterPro"/>
</dbReference>
<comment type="catalytic activity">
    <reaction evidence="5">
        <text>ssDNA + n NTP = ssDNA/pppN(pN)n-1 hybrid + (n-1) diphosphate.</text>
        <dbReference type="EC" id="2.7.7.102"/>
    </reaction>
</comment>
<evidence type="ECO:0000256" key="7">
    <source>
        <dbReference type="ARBA" id="ARBA00047303"/>
    </source>
</evidence>
<evidence type="ECO:0000313" key="8">
    <source>
        <dbReference type="EMBL" id="CAF4122147.1"/>
    </source>
</evidence>